<comment type="caution">
    <text evidence="2">The sequence shown here is derived from an EMBL/GenBank/DDBJ whole genome shotgun (WGS) entry which is preliminary data.</text>
</comment>
<dbReference type="Proteomes" id="UP000187406">
    <property type="component" value="Unassembled WGS sequence"/>
</dbReference>
<reference evidence="3" key="1">
    <citation type="submission" date="2016-04" db="EMBL/GenBank/DDBJ databases">
        <title>Cephalotus genome sequencing.</title>
        <authorList>
            <person name="Fukushima K."/>
            <person name="Hasebe M."/>
            <person name="Fang X."/>
        </authorList>
    </citation>
    <scope>NUCLEOTIDE SEQUENCE [LARGE SCALE GENOMIC DNA]</scope>
    <source>
        <strain evidence="3">cv. St1</strain>
    </source>
</reference>
<keyword evidence="3" id="KW-1185">Reference proteome</keyword>
<accession>A0A1Q3BEC7</accession>
<dbReference type="PANTHER" id="PTHR33116">
    <property type="entry name" value="REVERSE TRANSCRIPTASE ZINC-BINDING DOMAIN-CONTAINING PROTEIN-RELATED-RELATED"/>
    <property type="match status" value="1"/>
</dbReference>
<dbReference type="OrthoDB" id="1748554at2759"/>
<dbReference type="AlphaFoldDB" id="A0A1Q3BEC7"/>
<feature type="non-terminal residue" evidence="2">
    <location>
        <position position="1"/>
    </location>
</feature>
<name>A0A1Q3BEC7_CEPFO</name>
<protein>
    <submittedName>
        <fullName evidence="2">Zf-RVT domain-containing protein</fullName>
    </submittedName>
</protein>
<evidence type="ECO:0000313" key="3">
    <source>
        <dbReference type="Proteomes" id="UP000187406"/>
    </source>
</evidence>
<organism evidence="2 3">
    <name type="scientific">Cephalotus follicularis</name>
    <name type="common">Albany pitcher plant</name>
    <dbReference type="NCBI Taxonomy" id="3775"/>
    <lineage>
        <taxon>Eukaryota</taxon>
        <taxon>Viridiplantae</taxon>
        <taxon>Streptophyta</taxon>
        <taxon>Embryophyta</taxon>
        <taxon>Tracheophyta</taxon>
        <taxon>Spermatophyta</taxon>
        <taxon>Magnoliopsida</taxon>
        <taxon>eudicotyledons</taxon>
        <taxon>Gunneridae</taxon>
        <taxon>Pentapetalae</taxon>
        <taxon>rosids</taxon>
        <taxon>fabids</taxon>
        <taxon>Oxalidales</taxon>
        <taxon>Cephalotaceae</taxon>
        <taxon>Cephalotus</taxon>
    </lineage>
</organism>
<dbReference type="InParanoid" id="A0A1Q3BEC7"/>
<dbReference type="Pfam" id="PF13966">
    <property type="entry name" value="zf-RVT"/>
    <property type="match status" value="1"/>
</dbReference>
<gene>
    <name evidence="2" type="ORF">CFOL_v3_09663</name>
</gene>
<sequence length="286" mass="33072">WTNKCLSYSGRLQLIQATLLVIQNFWISNTILPKATMLECEKIMRTFLWSGSAVKRRAKVPWANVCTPKAEGRLGIRRVGDCNKASMLKLIWDVLKGRPLLWVRWSRVEILKICSFWQMERKQSLSITWKYLLDLRAQASTNMVYSIGSRSSWSIWYEPWFQNTLLVSRLGYRVMYESGLSRNASLAEVISDSAWNWPANVRQLRDISLACEGIPIGQCDAIDWQAKGRSFSFKSAWEAIRAHHSVAPWAKTMWFPGAIPRHSFCMWLTFHKAHSTLDNLQRLGIV</sequence>
<proteinExistence type="predicted"/>
<dbReference type="PANTHER" id="PTHR33116:SF76">
    <property type="entry name" value="DUF4283 DOMAIN-CONTAINING PROTEIN"/>
    <property type="match status" value="1"/>
</dbReference>
<evidence type="ECO:0000259" key="1">
    <source>
        <dbReference type="Pfam" id="PF13966"/>
    </source>
</evidence>
<feature type="domain" description="Reverse transcriptase zinc-binding" evidence="1">
    <location>
        <begin position="231"/>
        <end position="285"/>
    </location>
</feature>
<dbReference type="STRING" id="3775.A0A1Q3BEC7"/>
<evidence type="ECO:0000313" key="2">
    <source>
        <dbReference type="EMBL" id="GAV66153.1"/>
    </source>
</evidence>
<dbReference type="InterPro" id="IPR026960">
    <property type="entry name" value="RVT-Znf"/>
</dbReference>
<dbReference type="EMBL" id="BDDD01000459">
    <property type="protein sequence ID" value="GAV66153.1"/>
    <property type="molecule type" value="Genomic_DNA"/>
</dbReference>